<name>X1UAE5_9ZZZZ</name>
<protein>
    <submittedName>
        <fullName evidence="1">Uncharacterized protein</fullName>
    </submittedName>
</protein>
<gene>
    <name evidence="1" type="ORF">S12H4_33720</name>
</gene>
<evidence type="ECO:0000313" key="1">
    <source>
        <dbReference type="EMBL" id="GAJ00562.1"/>
    </source>
</evidence>
<reference evidence="1" key="1">
    <citation type="journal article" date="2014" name="Front. Microbiol.">
        <title>High frequency of phylogenetically diverse reductive dehalogenase-homologous genes in deep subseafloor sedimentary metagenomes.</title>
        <authorList>
            <person name="Kawai M."/>
            <person name="Futagami T."/>
            <person name="Toyoda A."/>
            <person name="Takaki Y."/>
            <person name="Nishi S."/>
            <person name="Hori S."/>
            <person name="Arai W."/>
            <person name="Tsubouchi T."/>
            <person name="Morono Y."/>
            <person name="Uchiyama I."/>
            <person name="Ito T."/>
            <person name="Fujiyama A."/>
            <person name="Inagaki F."/>
            <person name="Takami H."/>
        </authorList>
    </citation>
    <scope>NUCLEOTIDE SEQUENCE</scope>
    <source>
        <strain evidence="1">Expedition CK06-06</strain>
    </source>
</reference>
<dbReference type="EMBL" id="BARW01019900">
    <property type="protein sequence ID" value="GAJ00562.1"/>
    <property type="molecule type" value="Genomic_DNA"/>
</dbReference>
<comment type="caution">
    <text evidence="1">The sequence shown here is derived from an EMBL/GenBank/DDBJ whole genome shotgun (WGS) entry which is preliminary data.</text>
</comment>
<accession>X1UAE5</accession>
<organism evidence="1">
    <name type="scientific">marine sediment metagenome</name>
    <dbReference type="NCBI Taxonomy" id="412755"/>
    <lineage>
        <taxon>unclassified sequences</taxon>
        <taxon>metagenomes</taxon>
        <taxon>ecological metagenomes</taxon>
    </lineage>
</organism>
<proteinExistence type="predicted"/>
<sequence>MVVTEDREFICYLVCINSEFVQGKVILVNNARRVSVLGKLNSSAGTLTVLLKVPLVAGLN</sequence>
<dbReference type="AlphaFoldDB" id="X1UAE5"/>
<feature type="non-terminal residue" evidence="1">
    <location>
        <position position="60"/>
    </location>
</feature>